<dbReference type="Pfam" id="PF00685">
    <property type="entry name" value="Sulfotransfer_1"/>
    <property type="match status" value="1"/>
</dbReference>
<keyword evidence="4" id="KW-1185">Reference proteome</keyword>
<dbReference type="GO" id="GO:0001517">
    <property type="term" value="F:N-acetylglucosamine 6-O-sulfotransferase activity"/>
    <property type="evidence" value="ECO:0007669"/>
    <property type="project" value="TreeGrafter"/>
</dbReference>
<proteinExistence type="predicted"/>
<dbReference type="AlphaFoldDB" id="A0AAN9AIV2"/>
<dbReference type="Proteomes" id="UP001374579">
    <property type="component" value="Unassembled WGS sequence"/>
</dbReference>
<gene>
    <name evidence="3" type="ORF">V1264_021739</name>
</gene>
<dbReference type="GO" id="GO:0006790">
    <property type="term" value="P:sulfur compound metabolic process"/>
    <property type="evidence" value="ECO:0007669"/>
    <property type="project" value="TreeGrafter"/>
</dbReference>
<evidence type="ECO:0000259" key="2">
    <source>
        <dbReference type="Pfam" id="PF00685"/>
    </source>
</evidence>
<accession>A0AAN9AIV2</accession>
<feature type="domain" description="Sulfotransferase" evidence="2">
    <location>
        <begin position="143"/>
        <end position="438"/>
    </location>
</feature>
<evidence type="ECO:0000313" key="4">
    <source>
        <dbReference type="Proteomes" id="UP001374579"/>
    </source>
</evidence>
<dbReference type="InterPro" id="IPR051135">
    <property type="entry name" value="Gal/GlcNAc/GalNAc_ST"/>
</dbReference>
<organism evidence="3 4">
    <name type="scientific">Littorina saxatilis</name>
    <dbReference type="NCBI Taxonomy" id="31220"/>
    <lineage>
        <taxon>Eukaryota</taxon>
        <taxon>Metazoa</taxon>
        <taxon>Spiralia</taxon>
        <taxon>Lophotrochozoa</taxon>
        <taxon>Mollusca</taxon>
        <taxon>Gastropoda</taxon>
        <taxon>Caenogastropoda</taxon>
        <taxon>Littorinimorpha</taxon>
        <taxon>Littorinoidea</taxon>
        <taxon>Littorinidae</taxon>
        <taxon>Littorina</taxon>
    </lineage>
</organism>
<protein>
    <recommendedName>
        <fullName evidence="2">Sulfotransferase domain-containing protein</fullName>
    </recommendedName>
</protein>
<dbReference type="InterPro" id="IPR000863">
    <property type="entry name" value="Sulfotransferase_dom"/>
</dbReference>
<name>A0AAN9AIV2_9CAEN</name>
<dbReference type="PANTHER" id="PTHR10704:SF44">
    <property type="entry name" value="LD35051P-RELATED"/>
    <property type="match status" value="1"/>
</dbReference>
<dbReference type="Gene3D" id="3.40.50.300">
    <property type="entry name" value="P-loop containing nucleotide triphosphate hydrolases"/>
    <property type="match status" value="1"/>
</dbReference>
<dbReference type="SUPFAM" id="SSF52540">
    <property type="entry name" value="P-loop containing nucleoside triphosphate hydrolases"/>
    <property type="match status" value="1"/>
</dbReference>
<dbReference type="PANTHER" id="PTHR10704">
    <property type="entry name" value="CARBOHYDRATE SULFOTRANSFERASE"/>
    <property type="match status" value="1"/>
</dbReference>
<reference evidence="3 4" key="1">
    <citation type="submission" date="2024-02" db="EMBL/GenBank/DDBJ databases">
        <title>Chromosome-scale genome assembly of the rough periwinkle Littorina saxatilis.</title>
        <authorList>
            <person name="De Jode A."/>
            <person name="Faria R."/>
            <person name="Formenti G."/>
            <person name="Sims Y."/>
            <person name="Smith T.P."/>
            <person name="Tracey A."/>
            <person name="Wood J.M.D."/>
            <person name="Zagrodzka Z.B."/>
            <person name="Johannesson K."/>
            <person name="Butlin R.K."/>
            <person name="Leder E.H."/>
        </authorList>
    </citation>
    <scope>NUCLEOTIDE SEQUENCE [LARGE SCALE GENOMIC DNA]</scope>
    <source>
        <strain evidence="3">Snail1</strain>
        <tissue evidence="3">Muscle</tissue>
    </source>
</reference>
<dbReference type="EMBL" id="JBAMIC010004070">
    <property type="protein sequence ID" value="KAK7087727.1"/>
    <property type="molecule type" value="Genomic_DNA"/>
</dbReference>
<evidence type="ECO:0000313" key="3">
    <source>
        <dbReference type="EMBL" id="KAK7087727.1"/>
    </source>
</evidence>
<comment type="caution">
    <text evidence="3">The sequence shown here is derived from an EMBL/GenBank/DDBJ whole genome shotgun (WGS) entry which is preliminary data.</text>
</comment>
<feature type="compositionally biased region" description="Basic and acidic residues" evidence="1">
    <location>
        <begin position="119"/>
        <end position="134"/>
    </location>
</feature>
<sequence>MGIRKRRTAVLLASILVFASFYLYFKDDTSHQEYSARSYSDAFRKGTLGDLNPALFFMGKQQLRNRLPTQFDDNDEEIYNDISTVLRLFTDDLNNDDNEDVYDRDADDYNDDDNDDDRDDAKGEEKDQEAAVHIQQKDNHQARLVVVAYMRTGSSMTGRILQFSPDVFYWYEPLHSLERYYVTGGRPELAYRNKTMNEMFKNSAMAGGNVSAALSCDITNVYQGTLLDHFMTYSKYSTDHFHTCFKQAMTPQQWNRCAVNMTNFCREKFKVTAVKSIRFHMARALEAMRKDPKVKVVHLIRDPRGVLLSRHLLGFADFKKLNEEAALLCGKLKDDLGYAPKSGDPLRARYMMVRYEDIAAVPTEHTHQLYSFMGLKPSEDVLRSVKEMTESAKRKRPCLTCPPVPLNSTEVSQAWRQTLTLEQVETISKVCADVMRSLGYRVMFNSEAQLRDLRVSAVGPVKIQ</sequence>
<dbReference type="InterPro" id="IPR027417">
    <property type="entry name" value="P-loop_NTPase"/>
</dbReference>
<evidence type="ECO:0000256" key="1">
    <source>
        <dbReference type="SAM" id="MobiDB-lite"/>
    </source>
</evidence>
<feature type="compositionally biased region" description="Acidic residues" evidence="1">
    <location>
        <begin position="98"/>
        <end position="118"/>
    </location>
</feature>
<feature type="region of interest" description="Disordered" evidence="1">
    <location>
        <begin position="98"/>
        <end position="134"/>
    </location>
</feature>
<dbReference type="GO" id="GO:0006044">
    <property type="term" value="P:N-acetylglucosamine metabolic process"/>
    <property type="evidence" value="ECO:0007669"/>
    <property type="project" value="TreeGrafter"/>
</dbReference>